<dbReference type="InterPro" id="IPR012349">
    <property type="entry name" value="Split_barrel_FMN-bd"/>
</dbReference>
<comment type="caution">
    <text evidence="3">The sequence shown here is derived from an EMBL/GenBank/DDBJ whole genome shotgun (WGS) entry which is preliminary data.</text>
</comment>
<dbReference type="PANTHER" id="PTHR30466:SF1">
    <property type="entry name" value="FMN REDUCTASE (NADH) RUTF"/>
    <property type="match status" value="1"/>
</dbReference>
<dbReference type="Pfam" id="PF01613">
    <property type="entry name" value="Flavin_Reduct"/>
    <property type="match status" value="1"/>
</dbReference>
<dbReference type="PANTHER" id="PTHR30466">
    <property type="entry name" value="FLAVIN REDUCTASE"/>
    <property type="match status" value="1"/>
</dbReference>
<protein>
    <submittedName>
        <fullName evidence="3">Flavin reductase family protein</fullName>
    </submittedName>
</protein>
<dbReference type="Gene3D" id="2.30.110.10">
    <property type="entry name" value="Electron Transport, Fmn-binding Protein, Chain A"/>
    <property type="match status" value="1"/>
</dbReference>
<evidence type="ECO:0000313" key="3">
    <source>
        <dbReference type="EMBL" id="MCK2215381.1"/>
    </source>
</evidence>
<name>A0ABT0FSQ3_9ACTN</name>
<evidence type="ECO:0000259" key="2">
    <source>
        <dbReference type="SMART" id="SM00903"/>
    </source>
</evidence>
<sequence length="148" mass="15546">MARFATGVAVVTTRHGGTDHAMTANSLTSVSLDPPLVLFCVRRGGRFHDAVLAAGAWGVSVLPASMEDAGRFFARPGRPEAGAATRWPRHRGRSGALLFDGALAVLEAETRAVHDGGDHVIVVGVVTALGTPSDGRPLLYQDSRYRTG</sequence>
<dbReference type="InterPro" id="IPR050268">
    <property type="entry name" value="NADH-dep_flavin_reductase"/>
</dbReference>
<feature type="domain" description="Flavin reductase like" evidence="2">
    <location>
        <begin position="1"/>
        <end position="147"/>
    </location>
</feature>
<evidence type="ECO:0000313" key="4">
    <source>
        <dbReference type="Proteomes" id="UP001317259"/>
    </source>
</evidence>
<reference evidence="3 4" key="1">
    <citation type="submission" date="2022-04" db="EMBL/GenBank/DDBJ databases">
        <title>Genome draft of Actinomadura sp. ATCC 31491.</title>
        <authorList>
            <person name="Shi X."/>
            <person name="Du Y."/>
        </authorList>
    </citation>
    <scope>NUCLEOTIDE SEQUENCE [LARGE SCALE GENOMIC DNA]</scope>
    <source>
        <strain evidence="3 4">ATCC 31491</strain>
    </source>
</reference>
<accession>A0ABT0FSQ3</accession>
<dbReference type="Proteomes" id="UP001317259">
    <property type="component" value="Unassembled WGS sequence"/>
</dbReference>
<dbReference type="InterPro" id="IPR002563">
    <property type="entry name" value="Flavin_Rdtase-like_dom"/>
</dbReference>
<gene>
    <name evidence="3" type="ORF">MF672_016525</name>
</gene>
<keyword evidence="1" id="KW-0560">Oxidoreductase</keyword>
<dbReference type="SMART" id="SM00903">
    <property type="entry name" value="Flavin_Reduct"/>
    <property type="match status" value="1"/>
</dbReference>
<organism evidence="3 4">
    <name type="scientific">Actinomadura luzonensis</name>
    <dbReference type="NCBI Taxonomy" id="2805427"/>
    <lineage>
        <taxon>Bacteria</taxon>
        <taxon>Bacillati</taxon>
        <taxon>Actinomycetota</taxon>
        <taxon>Actinomycetes</taxon>
        <taxon>Streptosporangiales</taxon>
        <taxon>Thermomonosporaceae</taxon>
        <taxon>Actinomadura</taxon>
    </lineage>
</organism>
<dbReference type="SUPFAM" id="SSF50475">
    <property type="entry name" value="FMN-binding split barrel"/>
    <property type="match status" value="1"/>
</dbReference>
<evidence type="ECO:0000256" key="1">
    <source>
        <dbReference type="ARBA" id="ARBA00023002"/>
    </source>
</evidence>
<proteinExistence type="predicted"/>
<keyword evidence="4" id="KW-1185">Reference proteome</keyword>
<dbReference type="EMBL" id="JAKRKC020000001">
    <property type="protein sequence ID" value="MCK2215381.1"/>
    <property type="molecule type" value="Genomic_DNA"/>
</dbReference>